<dbReference type="EMBL" id="LAZR01034747">
    <property type="protein sequence ID" value="KKL44469.1"/>
    <property type="molecule type" value="Genomic_DNA"/>
</dbReference>
<dbReference type="Pfam" id="PF14885">
    <property type="entry name" value="GHL15"/>
    <property type="match status" value="1"/>
</dbReference>
<dbReference type="InterPro" id="IPR029455">
    <property type="entry name" value="GHL15"/>
</dbReference>
<reference evidence="1" key="1">
    <citation type="journal article" date="2015" name="Nature">
        <title>Complex archaea that bridge the gap between prokaryotes and eukaryotes.</title>
        <authorList>
            <person name="Spang A."/>
            <person name="Saw J.H."/>
            <person name="Jorgensen S.L."/>
            <person name="Zaremba-Niedzwiedzka K."/>
            <person name="Martijn J."/>
            <person name="Lind A.E."/>
            <person name="van Eijk R."/>
            <person name="Schleper C."/>
            <person name="Guy L."/>
            <person name="Ettema T.J."/>
        </authorList>
    </citation>
    <scope>NUCLEOTIDE SEQUENCE</scope>
</reference>
<feature type="non-terminal residue" evidence="1">
    <location>
        <position position="356"/>
    </location>
</feature>
<gene>
    <name evidence="1" type="ORF">LCGC14_2365360</name>
</gene>
<comment type="caution">
    <text evidence="1">The sequence shown here is derived from an EMBL/GenBank/DDBJ whole genome shotgun (WGS) entry which is preliminary data.</text>
</comment>
<accession>A0A0F9C5L7</accession>
<organism evidence="1">
    <name type="scientific">marine sediment metagenome</name>
    <dbReference type="NCBI Taxonomy" id="412755"/>
    <lineage>
        <taxon>unclassified sequences</taxon>
        <taxon>metagenomes</taxon>
        <taxon>ecological metagenomes</taxon>
    </lineage>
</organism>
<dbReference type="AlphaFoldDB" id="A0A0F9C5L7"/>
<proteinExistence type="predicted"/>
<protein>
    <submittedName>
        <fullName evidence="1">Uncharacterized protein</fullName>
    </submittedName>
</protein>
<sequence>MRDGAKYSGAAHQLTTLALTVLAALLLAAPATALAAEGEFSPTREFPDTWDRIGVFADQLPSLSVAQRKFAASHYAGTQKQTSNLIDAIRVYNPDFLMLQYRLGTRESGHSASYIHNNSWSNDWAYIDSNPDWFIGHWGTNPDPRVYQFYAGWLKEYCMDVSGNISGNTTNGWKEYFSTTVINDINASHGDGVFADSTHLPYAVPADQYASPLGSPPHTALIPHLEIFYDYVYQQYTAANMYFIPNIGSLVTTIDTTSGYYEDVHGAMIEGFAVTRYGFTDWRMQANRTLRLVNNDKILIAQNGVSSASDVAGRMWYLTNYMLVKRERSFVNILGAGTQMHWWPEYDIDLGAPAST</sequence>
<name>A0A0F9C5L7_9ZZZZ</name>
<evidence type="ECO:0000313" key="1">
    <source>
        <dbReference type="EMBL" id="KKL44469.1"/>
    </source>
</evidence>